<keyword evidence="10" id="KW-1185">Reference proteome</keyword>
<dbReference type="KEGG" id="rde:RD1_4190"/>
<keyword evidence="7 8" id="KW-0472">Membrane</keyword>
<evidence type="ECO:0000256" key="1">
    <source>
        <dbReference type="ARBA" id="ARBA00004651"/>
    </source>
</evidence>
<dbReference type="Gene3D" id="1.10.3470.10">
    <property type="entry name" value="ABC transporter involved in vitamin B12 uptake, BtuC"/>
    <property type="match status" value="1"/>
</dbReference>
<dbReference type="eggNOG" id="COG0609">
    <property type="taxonomic scope" value="Bacteria"/>
</dbReference>
<dbReference type="GO" id="GO:0005886">
    <property type="term" value="C:plasma membrane"/>
    <property type="evidence" value="ECO:0007669"/>
    <property type="project" value="UniProtKB-SubCell"/>
</dbReference>
<dbReference type="Proteomes" id="UP000007029">
    <property type="component" value="Chromosome"/>
</dbReference>
<dbReference type="InterPro" id="IPR000522">
    <property type="entry name" value="ABC_transptr_permease_BtuC"/>
</dbReference>
<comment type="subcellular location">
    <subcellularLocation>
        <location evidence="1">Cell membrane</location>
        <topology evidence="1">Multi-pass membrane protein</topology>
    </subcellularLocation>
</comment>
<keyword evidence="3" id="KW-0813">Transport</keyword>
<reference evidence="9 10" key="1">
    <citation type="journal article" date="2007" name="J. Bacteriol.">
        <title>The complete genome sequence of Roseobacter denitrificans reveals a mixotrophic rather than photosynthetic metabolism.</title>
        <authorList>
            <person name="Swingley W.D."/>
            <person name="Sadekar S."/>
            <person name="Mastrian S.D."/>
            <person name="Matthies H.J."/>
            <person name="Hao J."/>
            <person name="Ramos H."/>
            <person name="Acharya C.R."/>
            <person name="Conrad A.L."/>
            <person name="Taylor H.L."/>
            <person name="Dejesa L.C."/>
            <person name="Shah M.K."/>
            <person name="O'huallachain M.E."/>
            <person name="Lince M.T."/>
            <person name="Blankenship R.E."/>
            <person name="Beatty J.T."/>
            <person name="Touchman J.W."/>
        </authorList>
    </citation>
    <scope>NUCLEOTIDE SEQUENCE [LARGE SCALE GENOMIC DNA]</scope>
    <source>
        <strain evidence="10">ATCC 33942 / OCh 114</strain>
    </source>
</reference>
<keyword evidence="6 8" id="KW-1133">Transmembrane helix</keyword>
<feature type="transmembrane region" description="Helical" evidence="8">
    <location>
        <begin position="98"/>
        <end position="120"/>
    </location>
</feature>
<evidence type="ECO:0000256" key="5">
    <source>
        <dbReference type="ARBA" id="ARBA00022692"/>
    </source>
</evidence>
<dbReference type="EMBL" id="CP000362">
    <property type="protein sequence ID" value="ABG33628.1"/>
    <property type="molecule type" value="Genomic_DNA"/>
</dbReference>
<protein>
    <submittedName>
        <fullName evidence="9">Hemin ABC transporter, permease component, puative</fullName>
    </submittedName>
</protein>
<evidence type="ECO:0000256" key="2">
    <source>
        <dbReference type="ARBA" id="ARBA00007935"/>
    </source>
</evidence>
<dbReference type="SUPFAM" id="SSF81345">
    <property type="entry name" value="ABC transporter involved in vitamin B12 uptake, BtuC"/>
    <property type="match status" value="1"/>
</dbReference>
<evidence type="ECO:0000256" key="8">
    <source>
        <dbReference type="SAM" id="Phobius"/>
    </source>
</evidence>
<feature type="transmembrane region" description="Helical" evidence="8">
    <location>
        <begin position="132"/>
        <end position="154"/>
    </location>
</feature>
<feature type="transmembrane region" description="Helical" evidence="8">
    <location>
        <begin position="358"/>
        <end position="375"/>
    </location>
</feature>
<evidence type="ECO:0000256" key="6">
    <source>
        <dbReference type="ARBA" id="ARBA00022989"/>
    </source>
</evidence>
<feature type="transmembrane region" description="Helical" evidence="8">
    <location>
        <begin position="166"/>
        <end position="185"/>
    </location>
</feature>
<feature type="transmembrane region" description="Helical" evidence="8">
    <location>
        <begin position="329"/>
        <end position="351"/>
    </location>
</feature>
<feature type="transmembrane region" description="Helical" evidence="8">
    <location>
        <begin position="51"/>
        <end position="78"/>
    </location>
</feature>
<evidence type="ECO:0000256" key="7">
    <source>
        <dbReference type="ARBA" id="ARBA00023136"/>
    </source>
</evidence>
<name>Q160G5_ROSDO</name>
<sequence length="383" mass="39354">MGCSFWGSGRARRRRRWNLTNCSMVADATPLNIAPRALPVDRIRRARLGHLLLGAGLLVISAASLTVGATDISLGSALSKLAQGEPLTRLEQVVLWDIRLPRLVLGILVGAALAVSGAVMQGLFRNPLADPGLVGVGAGAGLGAICAIVLGGLLPVTLIDGLGNQMIPVAAFLGAWASTILLYRVSTRRGRTSVATMLLAGIALAALTGALAGILIYMANDQQLRDLTFWGLGSLAGASWTKVAAAGPIILAAIIAAPFLGRGLNGLALGEATAAHIGHSVQRLKNASILMVAAATGAAVAVSGGIGFIGIIVPHLLRLATGPDHRALLINSALLGAILLVLADMIARVIIAPAELPIGIITAVLGAPVFLWILLRRRDLVDM</sequence>
<dbReference type="FunFam" id="1.10.3470.10:FF:000001">
    <property type="entry name" value="Vitamin B12 ABC transporter permease BtuC"/>
    <property type="match status" value="1"/>
</dbReference>
<dbReference type="PANTHER" id="PTHR30472">
    <property type="entry name" value="FERRIC ENTEROBACTIN TRANSPORT SYSTEM PERMEASE PROTEIN"/>
    <property type="match status" value="1"/>
</dbReference>
<comment type="similarity">
    <text evidence="2">Belongs to the binding-protein-dependent transport system permease family. FecCD subfamily.</text>
</comment>
<dbReference type="InterPro" id="IPR037294">
    <property type="entry name" value="ABC_BtuC-like"/>
</dbReference>
<dbReference type="Pfam" id="PF01032">
    <property type="entry name" value="FecCD"/>
    <property type="match status" value="1"/>
</dbReference>
<feature type="transmembrane region" description="Helical" evidence="8">
    <location>
        <begin position="239"/>
        <end position="260"/>
    </location>
</feature>
<dbReference type="PANTHER" id="PTHR30472:SF25">
    <property type="entry name" value="ABC TRANSPORTER PERMEASE PROTEIN MJ0876-RELATED"/>
    <property type="match status" value="1"/>
</dbReference>
<accession>Q160G5</accession>
<organism evidence="9 10">
    <name type="scientific">Roseobacter denitrificans (strain ATCC 33942 / OCh 114)</name>
    <name type="common">Erythrobacter sp. (strain OCh 114)</name>
    <name type="synonym">Roseobacter denitrificans</name>
    <dbReference type="NCBI Taxonomy" id="375451"/>
    <lineage>
        <taxon>Bacteria</taxon>
        <taxon>Pseudomonadati</taxon>
        <taxon>Pseudomonadota</taxon>
        <taxon>Alphaproteobacteria</taxon>
        <taxon>Rhodobacterales</taxon>
        <taxon>Roseobacteraceae</taxon>
        <taxon>Roseobacter</taxon>
    </lineage>
</organism>
<feature type="transmembrane region" description="Helical" evidence="8">
    <location>
        <begin position="289"/>
        <end position="317"/>
    </location>
</feature>
<dbReference type="CDD" id="cd06550">
    <property type="entry name" value="TM_ABC_iron-siderophores_like"/>
    <property type="match status" value="1"/>
</dbReference>
<keyword evidence="4" id="KW-1003">Cell membrane</keyword>
<dbReference type="STRING" id="375451.RD1_4190"/>
<feature type="transmembrane region" description="Helical" evidence="8">
    <location>
        <begin position="197"/>
        <end position="219"/>
    </location>
</feature>
<evidence type="ECO:0000256" key="4">
    <source>
        <dbReference type="ARBA" id="ARBA00022475"/>
    </source>
</evidence>
<dbReference type="AlphaFoldDB" id="Q160G5"/>
<keyword evidence="5 8" id="KW-0812">Transmembrane</keyword>
<proteinExistence type="inferred from homology"/>
<evidence type="ECO:0000313" key="10">
    <source>
        <dbReference type="Proteomes" id="UP000007029"/>
    </source>
</evidence>
<dbReference type="HOGENOM" id="CLU_013016_0_3_5"/>
<dbReference type="GO" id="GO:0022857">
    <property type="term" value="F:transmembrane transporter activity"/>
    <property type="evidence" value="ECO:0007669"/>
    <property type="project" value="InterPro"/>
</dbReference>
<dbReference type="GO" id="GO:0033214">
    <property type="term" value="P:siderophore-iron import into cell"/>
    <property type="evidence" value="ECO:0007669"/>
    <property type="project" value="TreeGrafter"/>
</dbReference>
<evidence type="ECO:0000256" key="3">
    <source>
        <dbReference type="ARBA" id="ARBA00022448"/>
    </source>
</evidence>
<gene>
    <name evidence="9" type="ordered locus">RD1_4190</name>
</gene>
<evidence type="ECO:0000313" key="9">
    <source>
        <dbReference type="EMBL" id="ABG33628.1"/>
    </source>
</evidence>